<name>A0A3R7EWU8_CLOSI</name>
<evidence type="ECO:0000313" key="2">
    <source>
        <dbReference type="Proteomes" id="UP000286415"/>
    </source>
</evidence>
<proteinExistence type="predicted"/>
<comment type="caution">
    <text evidence="1">The sequence shown here is derived from an EMBL/GenBank/DDBJ whole genome shotgun (WGS) entry which is preliminary data.</text>
</comment>
<reference evidence="1 2" key="2">
    <citation type="journal article" date="2021" name="Genomics">
        <title>High-quality reference genome for Clonorchis sinensis.</title>
        <authorList>
            <person name="Young N.D."/>
            <person name="Stroehlein A.J."/>
            <person name="Kinkar L."/>
            <person name="Wang T."/>
            <person name="Sohn W.M."/>
            <person name="Chang B.C.H."/>
            <person name="Kaur P."/>
            <person name="Weisz D."/>
            <person name="Dudchenko O."/>
            <person name="Aiden E.L."/>
            <person name="Korhonen P.K."/>
            <person name="Gasser R.B."/>
        </authorList>
    </citation>
    <scope>NUCLEOTIDE SEQUENCE [LARGE SCALE GENOMIC DNA]</scope>
    <source>
        <strain evidence="1">Cs-k2</strain>
    </source>
</reference>
<feature type="non-terminal residue" evidence="1">
    <location>
        <position position="1"/>
    </location>
</feature>
<protein>
    <submittedName>
        <fullName evidence="1">Uncharacterized protein</fullName>
    </submittedName>
</protein>
<dbReference type="InParanoid" id="A0A3R7EWU8"/>
<dbReference type="EMBL" id="NIRI02000013">
    <property type="protein sequence ID" value="KAG5452869.1"/>
    <property type="molecule type" value="Genomic_DNA"/>
</dbReference>
<dbReference type="AlphaFoldDB" id="A0A3R7EWU8"/>
<accession>A0A3R7EWU8</accession>
<evidence type="ECO:0000313" key="1">
    <source>
        <dbReference type="EMBL" id="KAG5452869.1"/>
    </source>
</evidence>
<organism evidence="1 2">
    <name type="scientific">Clonorchis sinensis</name>
    <name type="common">Chinese liver fluke</name>
    <dbReference type="NCBI Taxonomy" id="79923"/>
    <lineage>
        <taxon>Eukaryota</taxon>
        <taxon>Metazoa</taxon>
        <taxon>Spiralia</taxon>
        <taxon>Lophotrochozoa</taxon>
        <taxon>Platyhelminthes</taxon>
        <taxon>Trematoda</taxon>
        <taxon>Digenea</taxon>
        <taxon>Opisthorchiida</taxon>
        <taxon>Opisthorchiata</taxon>
        <taxon>Opisthorchiidae</taxon>
        <taxon>Clonorchis</taxon>
    </lineage>
</organism>
<keyword evidence="2" id="KW-1185">Reference proteome</keyword>
<sequence length="182" mass="20884">ACSADNDECEPNYPDFWLHCESDAHRWLDAERNQLVDGLVGYFADLNLTECKWMCEKTSDCVLIEYGFTFRATNFCTHFLTYCKKYGEKYEFTPREQQIKSLIGEIHSFANKIWFCERLTLNPAESLVCDVSRQVNVQHQATSYFSCYGMRDIAIHPTTGFALLGTHQVSDVSEIPSTLCST</sequence>
<gene>
    <name evidence="1" type="ORF">CSKR_107412</name>
</gene>
<dbReference type="Proteomes" id="UP000286415">
    <property type="component" value="Unassembled WGS sequence"/>
</dbReference>
<reference evidence="1 2" key="1">
    <citation type="journal article" date="2018" name="Biotechnol. Adv.">
        <title>Improved genomic resources and new bioinformatic workflow for the carcinogenic parasite Clonorchis sinensis: Biotechnological implications.</title>
        <authorList>
            <person name="Wang D."/>
            <person name="Korhonen P.K."/>
            <person name="Gasser R.B."/>
            <person name="Young N.D."/>
        </authorList>
    </citation>
    <scope>NUCLEOTIDE SEQUENCE [LARGE SCALE GENOMIC DNA]</scope>
    <source>
        <strain evidence="1">Cs-k2</strain>
    </source>
</reference>